<sequence>MAAGYGRARLTAMAGATGSGAGAAVGDWAPWCRRHPQALGDGGFQQDSQCAADLVTLVGLPVAVGHLGSVPRPAAHALFAVHRHTVHNDGIAIMKAAERVAEAAAAPPCAVAGEPGHGMYSSYRGAALDNQPEVSHFANR</sequence>
<gene>
    <name evidence="1" type="ORF">K9S39_11370</name>
</gene>
<keyword evidence="2" id="KW-1185">Reference proteome</keyword>
<dbReference type="EMBL" id="CP086322">
    <property type="protein sequence ID" value="UQA92357.1"/>
    <property type="molecule type" value="Genomic_DNA"/>
</dbReference>
<evidence type="ECO:0000313" key="2">
    <source>
        <dbReference type="Proteomes" id="UP000830115"/>
    </source>
</evidence>
<proteinExistence type="predicted"/>
<accession>A0ABY4M4N3</accession>
<dbReference type="Proteomes" id="UP000830115">
    <property type="component" value="Chromosome"/>
</dbReference>
<organism evidence="1 2">
    <name type="scientific">Streptomyces halobius</name>
    <dbReference type="NCBI Taxonomy" id="2879846"/>
    <lineage>
        <taxon>Bacteria</taxon>
        <taxon>Bacillati</taxon>
        <taxon>Actinomycetota</taxon>
        <taxon>Actinomycetes</taxon>
        <taxon>Kitasatosporales</taxon>
        <taxon>Streptomycetaceae</taxon>
        <taxon>Streptomyces</taxon>
    </lineage>
</organism>
<evidence type="ECO:0000313" key="1">
    <source>
        <dbReference type="EMBL" id="UQA92357.1"/>
    </source>
</evidence>
<name>A0ABY4M4N3_9ACTN</name>
<reference evidence="1" key="1">
    <citation type="submission" date="2021-10" db="EMBL/GenBank/DDBJ databases">
        <title>Streptomyces nigrumlapis sp.nov.,an antimicrobial producing actinobacterium isolated from Black Gobi rocks.</title>
        <authorList>
            <person name="Wen Y."/>
            <person name="Zhang W."/>
            <person name="Liu X.G."/>
        </authorList>
    </citation>
    <scope>NUCLEOTIDE SEQUENCE</scope>
    <source>
        <strain evidence="1">ST13-2-2</strain>
    </source>
</reference>
<dbReference type="RefSeq" id="WP_248863219.1">
    <property type="nucleotide sequence ID" value="NZ_CP086322.1"/>
</dbReference>
<protein>
    <submittedName>
        <fullName evidence="1">Uncharacterized protein</fullName>
    </submittedName>
</protein>